<dbReference type="STRING" id="1437608.GCA_000771645_01538"/>
<evidence type="ECO:0000313" key="5">
    <source>
        <dbReference type="Proteomes" id="UP000029108"/>
    </source>
</evidence>
<accession>A0A086ZKG6</accession>
<dbReference type="GO" id="GO:0008080">
    <property type="term" value="F:N-acetyltransferase activity"/>
    <property type="evidence" value="ECO:0007669"/>
    <property type="project" value="InterPro"/>
</dbReference>
<dbReference type="AlphaFoldDB" id="A0A086ZKG6"/>
<feature type="domain" description="N-acetyltransferase" evidence="3">
    <location>
        <begin position="3"/>
        <end position="135"/>
    </location>
</feature>
<comment type="caution">
    <text evidence="4">The sequence shown here is derived from an EMBL/GenBank/DDBJ whole genome shotgun (WGS) entry which is preliminary data.</text>
</comment>
<name>A0A086ZKG6_9BIFI</name>
<keyword evidence="5" id="KW-1185">Reference proteome</keyword>
<dbReference type="PROSITE" id="PS51186">
    <property type="entry name" value="GNAT"/>
    <property type="match status" value="1"/>
</dbReference>
<keyword evidence="2" id="KW-0012">Acyltransferase</keyword>
<dbReference type="PANTHER" id="PTHR43626">
    <property type="entry name" value="ACYL-COA N-ACYLTRANSFERASE"/>
    <property type="match status" value="1"/>
</dbReference>
<dbReference type="eggNOG" id="COG0454">
    <property type="taxonomic scope" value="Bacteria"/>
</dbReference>
<organism evidence="4 5">
    <name type="scientific">Bifidobacterium biavatii DSM 23969</name>
    <dbReference type="NCBI Taxonomy" id="1437608"/>
    <lineage>
        <taxon>Bacteria</taxon>
        <taxon>Bacillati</taxon>
        <taxon>Actinomycetota</taxon>
        <taxon>Actinomycetes</taxon>
        <taxon>Bifidobacteriales</taxon>
        <taxon>Bifidobacteriaceae</taxon>
        <taxon>Bifidobacterium</taxon>
    </lineage>
</organism>
<dbReference type="EMBL" id="JGYN01000038">
    <property type="protein sequence ID" value="KFI47016.1"/>
    <property type="molecule type" value="Genomic_DNA"/>
</dbReference>
<proteinExistence type="predicted"/>
<dbReference type="OrthoDB" id="4549080at2"/>
<gene>
    <name evidence="4" type="ORF">BBIA_2383</name>
</gene>
<keyword evidence="1 4" id="KW-0808">Transferase</keyword>
<evidence type="ECO:0000256" key="2">
    <source>
        <dbReference type="ARBA" id="ARBA00023315"/>
    </source>
</evidence>
<evidence type="ECO:0000256" key="1">
    <source>
        <dbReference type="ARBA" id="ARBA00022679"/>
    </source>
</evidence>
<protein>
    <submittedName>
        <fullName evidence="4">Acetyltransferase</fullName>
    </submittedName>
</protein>
<evidence type="ECO:0000313" key="4">
    <source>
        <dbReference type="EMBL" id="KFI47016.1"/>
    </source>
</evidence>
<dbReference type="Gene3D" id="3.40.630.30">
    <property type="match status" value="1"/>
</dbReference>
<dbReference type="Proteomes" id="UP000029108">
    <property type="component" value="Unassembled WGS sequence"/>
</dbReference>
<dbReference type="InterPro" id="IPR016181">
    <property type="entry name" value="Acyl_CoA_acyltransferase"/>
</dbReference>
<dbReference type="RefSeq" id="WP_033492381.1">
    <property type="nucleotide sequence ID" value="NZ_JDUU01000003.1"/>
</dbReference>
<reference evidence="4 5" key="1">
    <citation type="submission" date="2014-03" db="EMBL/GenBank/DDBJ databases">
        <title>Genomics of Bifidobacteria.</title>
        <authorList>
            <person name="Ventura M."/>
            <person name="Milani C."/>
            <person name="Lugli G.A."/>
        </authorList>
    </citation>
    <scope>NUCLEOTIDE SEQUENCE [LARGE SCALE GENOMIC DNA]</scope>
    <source>
        <strain evidence="4 5">DSM 23969</strain>
    </source>
</reference>
<dbReference type="CDD" id="cd04301">
    <property type="entry name" value="NAT_SF"/>
    <property type="match status" value="1"/>
</dbReference>
<dbReference type="Pfam" id="PF00583">
    <property type="entry name" value="Acetyltransf_1"/>
    <property type="match status" value="1"/>
</dbReference>
<dbReference type="InterPro" id="IPR045039">
    <property type="entry name" value="NSI-like"/>
</dbReference>
<dbReference type="InterPro" id="IPR000182">
    <property type="entry name" value="GNAT_dom"/>
</dbReference>
<dbReference type="GO" id="GO:0005737">
    <property type="term" value="C:cytoplasm"/>
    <property type="evidence" value="ECO:0007669"/>
    <property type="project" value="TreeGrafter"/>
</dbReference>
<dbReference type="SUPFAM" id="SSF55729">
    <property type="entry name" value="Acyl-CoA N-acyltransferases (Nat)"/>
    <property type="match status" value="1"/>
</dbReference>
<dbReference type="PANTHER" id="PTHR43626:SF4">
    <property type="entry name" value="GCN5-RELATED N-ACETYLTRANSFERASE 2, CHLOROPLASTIC"/>
    <property type="match status" value="1"/>
</dbReference>
<evidence type="ECO:0000259" key="3">
    <source>
        <dbReference type="PROSITE" id="PS51186"/>
    </source>
</evidence>
<sequence>MTIEYTEERKFTQEQVQKLFRSVGWVSGEYPEQLHRALMGSSTVITAWDGDRLVGLVRALDDGAMLAYVHYVLVDPEYQGHGIAGHMVRMIQEKYCDYFYVEVMPEESKNAAFYERFGFRVMTDGVAMQTVNPNW</sequence>